<proteinExistence type="predicted"/>
<accession>A0A0K2VWR5</accession>
<name>A0A0K2VWR5_MESPL</name>
<gene>
    <name evidence="1" type="ORF">MPL1032_20359</name>
</gene>
<sequence length="57" mass="5794">MLGNRRAAIEVADADTRAVTRGPCSLSEGISGLLGIAGPFRSDALPVGESGSNPVPW</sequence>
<organism evidence="1 2">
    <name type="scientific">Mesorhizobium plurifarium</name>
    <dbReference type="NCBI Taxonomy" id="69974"/>
    <lineage>
        <taxon>Bacteria</taxon>
        <taxon>Pseudomonadati</taxon>
        <taxon>Pseudomonadota</taxon>
        <taxon>Alphaproteobacteria</taxon>
        <taxon>Hyphomicrobiales</taxon>
        <taxon>Phyllobacteriaceae</taxon>
        <taxon>Mesorhizobium</taxon>
    </lineage>
</organism>
<evidence type="ECO:0000313" key="1">
    <source>
        <dbReference type="EMBL" id="CDX56029.1"/>
    </source>
</evidence>
<dbReference type="AlphaFoldDB" id="A0A0K2VWR5"/>
<reference evidence="2" key="1">
    <citation type="submission" date="2014-08" db="EMBL/GenBank/DDBJ databases">
        <authorList>
            <person name="Edwards T."/>
        </authorList>
    </citation>
    <scope>NUCLEOTIDE SEQUENCE [LARGE SCALE GENOMIC DNA]</scope>
</reference>
<evidence type="ECO:0000313" key="2">
    <source>
        <dbReference type="Proteomes" id="UP000182888"/>
    </source>
</evidence>
<protein>
    <submittedName>
        <fullName evidence="1">Uncharacterized protein</fullName>
    </submittedName>
</protein>
<dbReference type="Proteomes" id="UP000182888">
    <property type="component" value="Unassembled WGS sequence"/>
</dbReference>
<dbReference type="EMBL" id="CCND01000012">
    <property type="protein sequence ID" value="CDX56029.1"/>
    <property type="molecule type" value="Genomic_DNA"/>
</dbReference>